<sequence length="170" mass="18632">MNINLEDKATVVTAATLEGNISIGSYTVVHPHAIIKSGDGQIIIGKNNIIEEGVLIENKGPPGSVMIIGDDNIFKVKSTIYANQIGNNNVFGVKSIIGQGTTITNLCSICPYGEYYIQYEPMRENTVIYNGDFDQRTSSETATSIQLHAEVLRKLLLNFHRGYTKNAKPK</sequence>
<proteinExistence type="predicted"/>
<dbReference type="WBParaSite" id="PS1159_v2.g19265.t1">
    <property type="protein sequence ID" value="PS1159_v2.g19265.t1"/>
    <property type="gene ID" value="PS1159_v2.g19265"/>
</dbReference>
<organism evidence="1 2">
    <name type="scientific">Panagrolaimus sp. PS1159</name>
    <dbReference type="NCBI Taxonomy" id="55785"/>
    <lineage>
        <taxon>Eukaryota</taxon>
        <taxon>Metazoa</taxon>
        <taxon>Ecdysozoa</taxon>
        <taxon>Nematoda</taxon>
        <taxon>Chromadorea</taxon>
        <taxon>Rhabditida</taxon>
        <taxon>Tylenchina</taxon>
        <taxon>Panagrolaimomorpha</taxon>
        <taxon>Panagrolaimoidea</taxon>
        <taxon>Panagrolaimidae</taxon>
        <taxon>Panagrolaimus</taxon>
    </lineage>
</organism>
<evidence type="ECO:0000313" key="1">
    <source>
        <dbReference type="Proteomes" id="UP000887580"/>
    </source>
</evidence>
<evidence type="ECO:0000313" key="2">
    <source>
        <dbReference type="WBParaSite" id="PS1159_v2.g19265.t1"/>
    </source>
</evidence>
<reference evidence="2" key="1">
    <citation type="submission" date="2022-11" db="UniProtKB">
        <authorList>
            <consortium name="WormBaseParasite"/>
        </authorList>
    </citation>
    <scope>IDENTIFICATION</scope>
</reference>
<name>A0AC35FNB5_9BILA</name>
<protein>
    <submittedName>
        <fullName evidence="2">Dynactin subunit 6</fullName>
    </submittedName>
</protein>
<accession>A0AC35FNB5</accession>
<dbReference type="Proteomes" id="UP000887580">
    <property type="component" value="Unplaced"/>
</dbReference>